<reference evidence="1" key="1">
    <citation type="journal article" date="2023" name="Science">
        <title>Genome structures resolve the early diversification of teleost fishes.</title>
        <authorList>
            <person name="Parey E."/>
            <person name="Louis A."/>
            <person name="Montfort J."/>
            <person name="Bouchez O."/>
            <person name="Roques C."/>
            <person name="Iampietro C."/>
            <person name="Lluch J."/>
            <person name="Castinel A."/>
            <person name="Donnadieu C."/>
            <person name="Desvignes T."/>
            <person name="Floi Bucao C."/>
            <person name="Jouanno E."/>
            <person name="Wen M."/>
            <person name="Mejri S."/>
            <person name="Dirks R."/>
            <person name="Jansen H."/>
            <person name="Henkel C."/>
            <person name="Chen W.J."/>
            <person name="Zahm M."/>
            <person name="Cabau C."/>
            <person name="Klopp C."/>
            <person name="Thompson A.W."/>
            <person name="Robinson-Rechavi M."/>
            <person name="Braasch I."/>
            <person name="Lecointre G."/>
            <person name="Bobe J."/>
            <person name="Postlethwait J.H."/>
            <person name="Berthelot C."/>
            <person name="Roest Crollius H."/>
            <person name="Guiguen Y."/>
        </authorList>
    </citation>
    <scope>NUCLEOTIDE SEQUENCE</scope>
    <source>
        <strain evidence="1">WJC10195</strain>
    </source>
</reference>
<comment type="caution">
    <text evidence="1">The sequence shown here is derived from an EMBL/GenBank/DDBJ whole genome shotgun (WGS) entry which is preliminary data.</text>
</comment>
<sequence length="365" mass="40645">MSTYCTFQTELVAIMEVLTKAAVTEIGKLVDDGYAVLRLEISRSHRENEELKRQLTLAIQTEPNRRTPQGSFCNINTGDCGVHLYRDKLKTTKEGDFPKAEGVFGELLPGQREDGECTTSDNRRNCDAKSLNTGDGRVKSQHIKVEWLEDDVESSNPPQGLNICGKKALESDGGERAPIVDTPNEPAIGTEQHSITQNLWEDDTLGTVLKAEPEHESVNLQDTRSEHTAGRLNSRGHEYTVYDGPVQTEQRLPSSWQAELHGTVEVQVALISNSQNTRAREGSVDTRSDGVQVYDEITPTGTSSEDSVTFPTQDSLVGKQSSFSLWRDGETTSVNEDQSVRRDEDLWSLMVMKGLPLWTHRLLQQ</sequence>
<dbReference type="Proteomes" id="UP001152622">
    <property type="component" value="Chromosome 19"/>
</dbReference>
<evidence type="ECO:0000313" key="1">
    <source>
        <dbReference type="EMBL" id="KAJ8337301.1"/>
    </source>
</evidence>
<protein>
    <submittedName>
        <fullName evidence="1">Uncharacterized protein</fullName>
    </submittedName>
</protein>
<name>A0A9Q1EEL1_SYNKA</name>
<dbReference type="EMBL" id="JAINUF010000019">
    <property type="protein sequence ID" value="KAJ8337301.1"/>
    <property type="molecule type" value="Genomic_DNA"/>
</dbReference>
<organism evidence="1 2">
    <name type="scientific">Synaphobranchus kaupii</name>
    <name type="common">Kaup's arrowtooth eel</name>
    <dbReference type="NCBI Taxonomy" id="118154"/>
    <lineage>
        <taxon>Eukaryota</taxon>
        <taxon>Metazoa</taxon>
        <taxon>Chordata</taxon>
        <taxon>Craniata</taxon>
        <taxon>Vertebrata</taxon>
        <taxon>Euteleostomi</taxon>
        <taxon>Actinopterygii</taxon>
        <taxon>Neopterygii</taxon>
        <taxon>Teleostei</taxon>
        <taxon>Anguilliformes</taxon>
        <taxon>Synaphobranchidae</taxon>
        <taxon>Synaphobranchus</taxon>
    </lineage>
</organism>
<gene>
    <name evidence="1" type="ORF">SKAU_G00385210</name>
</gene>
<keyword evidence="2" id="KW-1185">Reference proteome</keyword>
<accession>A0A9Q1EEL1</accession>
<dbReference type="AlphaFoldDB" id="A0A9Q1EEL1"/>
<proteinExistence type="predicted"/>
<dbReference type="OrthoDB" id="8922241at2759"/>
<evidence type="ECO:0000313" key="2">
    <source>
        <dbReference type="Proteomes" id="UP001152622"/>
    </source>
</evidence>